<dbReference type="CDD" id="cd06142">
    <property type="entry name" value="RNaseD_exo"/>
    <property type="match status" value="1"/>
</dbReference>
<comment type="caution">
    <text evidence="2">The sequence shown here is derived from an EMBL/GenBank/DDBJ whole genome shotgun (WGS) entry which is preliminary data.</text>
</comment>
<name>A0A934RPZ0_9BACT</name>
<dbReference type="InterPro" id="IPR012337">
    <property type="entry name" value="RNaseH-like_sf"/>
</dbReference>
<dbReference type="AlphaFoldDB" id="A0A934RPZ0"/>
<dbReference type="SUPFAM" id="SSF47819">
    <property type="entry name" value="HRDC-like"/>
    <property type="match status" value="1"/>
</dbReference>
<dbReference type="InterPro" id="IPR002562">
    <property type="entry name" value="3'-5'_exonuclease_dom"/>
</dbReference>
<dbReference type="RefSeq" id="WP_200392269.1">
    <property type="nucleotide sequence ID" value="NZ_JAENIO010000033.1"/>
</dbReference>
<dbReference type="Pfam" id="PF01612">
    <property type="entry name" value="DNA_pol_A_exo1"/>
    <property type="match status" value="1"/>
</dbReference>
<dbReference type="SMART" id="SM00474">
    <property type="entry name" value="35EXOc"/>
    <property type="match status" value="1"/>
</dbReference>
<dbReference type="InterPro" id="IPR044876">
    <property type="entry name" value="HRDC_dom_sf"/>
</dbReference>
<gene>
    <name evidence="2" type="ORF">JIN78_12255</name>
</gene>
<dbReference type="GO" id="GO:0006139">
    <property type="term" value="P:nucleobase-containing compound metabolic process"/>
    <property type="evidence" value="ECO:0007669"/>
    <property type="project" value="InterPro"/>
</dbReference>
<dbReference type="PANTHER" id="PTHR47649">
    <property type="entry name" value="RIBONUCLEASE D"/>
    <property type="match status" value="1"/>
</dbReference>
<protein>
    <submittedName>
        <fullName evidence="2">Ribonuclease D</fullName>
    </submittedName>
</protein>
<dbReference type="Proteomes" id="UP000604083">
    <property type="component" value="Unassembled WGS sequence"/>
</dbReference>
<dbReference type="PANTHER" id="PTHR47649:SF1">
    <property type="entry name" value="RIBONUCLEASE D"/>
    <property type="match status" value="1"/>
</dbReference>
<dbReference type="InterPro" id="IPR010997">
    <property type="entry name" value="HRDC-like_sf"/>
</dbReference>
<sequence>MSEPVVWGYDEALLESELLGLDLEADSLFRYSERICLIQLTDGERGVLVDPLDADISELANRLLSRPLWLHGADYDMALMRQGWGGVPPEVWDTQIGARLIGCRRFGYANLVEEFFGVTLPKGSQKADWGQRPLPDKMAQYALNDVKYLIPMARKIVARLRELGRYEWFVESCQWDRQRALERPTSREDAWRIKGSGKLDRKTLAYLKELWTWREKEAEAWNRPSFMVAGNKDLLAWSLAGASGERLSLGRMRSDRRRRLLEVVAKVAEIDESDFPEKIKGPRRVRDREREKRVEDLLQRREKRAAELDLDPSVLGARASLEAFAAGDDSKLMEWQKRVLDLTL</sequence>
<evidence type="ECO:0000313" key="2">
    <source>
        <dbReference type="EMBL" id="MBK1834835.1"/>
    </source>
</evidence>
<keyword evidence="3" id="KW-1185">Reference proteome</keyword>
<proteinExistence type="predicted"/>
<dbReference type="GO" id="GO:0003676">
    <property type="term" value="F:nucleic acid binding"/>
    <property type="evidence" value="ECO:0007669"/>
    <property type="project" value="InterPro"/>
</dbReference>
<dbReference type="EMBL" id="JAENIO010000033">
    <property type="protein sequence ID" value="MBK1834835.1"/>
    <property type="molecule type" value="Genomic_DNA"/>
</dbReference>
<evidence type="ECO:0000313" key="3">
    <source>
        <dbReference type="Proteomes" id="UP000604083"/>
    </source>
</evidence>
<dbReference type="SUPFAM" id="SSF53098">
    <property type="entry name" value="Ribonuclease H-like"/>
    <property type="match status" value="1"/>
</dbReference>
<dbReference type="Gene3D" id="3.30.420.10">
    <property type="entry name" value="Ribonuclease H-like superfamily/Ribonuclease H"/>
    <property type="match status" value="1"/>
</dbReference>
<dbReference type="Gene3D" id="1.10.150.80">
    <property type="entry name" value="HRDC domain"/>
    <property type="match status" value="1"/>
</dbReference>
<dbReference type="InterPro" id="IPR051086">
    <property type="entry name" value="RNase_D-like"/>
</dbReference>
<evidence type="ECO:0000259" key="1">
    <source>
        <dbReference type="SMART" id="SM00474"/>
    </source>
</evidence>
<dbReference type="GO" id="GO:0008408">
    <property type="term" value="F:3'-5' exonuclease activity"/>
    <property type="evidence" value="ECO:0007669"/>
    <property type="project" value="InterPro"/>
</dbReference>
<reference evidence="2" key="1">
    <citation type="submission" date="2021-01" db="EMBL/GenBank/DDBJ databases">
        <title>Modified the classification status of verrucomicrobia.</title>
        <authorList>
            <person name="Feng X."/>
        </authorList>
    </citation>
    <scope>NUCLEOTIDE SEQUENCE</scope>
    <source>
        <strain evidence="2">KCTC 12986</strain>
    </source>
</reference>
<dbReference type="GO" id="GO:0000166">
    <property type="term" value="F:nucleotide binding"/>
    <property type="evidence" value="ECO:0007669"/>
    <property type="project" value="InterPro"/>
</dbReference>
<feature type="domain" description="3'-5' exonuclease" evidence="1">
    <location>
        <begin position="5"/>
        <end position="161"/>
    </location>
</feature>
<dbReference type="InterPro" id="IPR036397">
    <property type="entry name" value="RNaseH_sf"/>
</dbReference>
<accession>A0A934RPZ0</accession>
<organism evidence="2 3">
    <name type="scientific">Roseibacillus ishigakijimensis</name>
    <dbReference type="NCBI Taxonomy" id="454146"/>
    <lineage>
        <taxon>Bacteria</taxon>
        <taxon>Pseudomonadati</taxon>
        <taxon>Verrucomicrobiota</taxon>
        <taxon>Verrucomicrobiia</taxon>
        <taxon>Verrucomicrobiales</taxon>
        <taxon>Verrucomicrobiaceae</taxon>
        <taxon>Roseibacillus</taxon>
    </lineage>
</organism>